<gene>
    <name evidence="2" type="ORF">CCACVL1_06796</name>
</gene>
<proteinExistence type="predicted"/>
<evidence type="ECO:0000256" key="1">
    <source>
        <dbReference type="SAM" id="MobiDB-lite"/>
    </source>
</evidence>
<dbReference type="Gramene" id="OMO92628">
    <property type="protein sequence ID" value="OMO92628"/>
    <property type="gene ID" value="CCACVL1_06796"/>
</dbReference>
<feature type="non-terminal residue" evidence="2">
    <location>
        <position position="1"/>
    </location>
</feature>
<feature type="compositionally biased region" description="Basic and acidic residues" evidence="1">
    <location>
        <begin position="22"/>
        <end position="44"/>
    </location>
</feature>
<organism evidence="2 3">
    <name type="scientific">Corchorus capsularis</name>
    <name type="common">Jute</name>
    <dbReference type="NCBI Taxonomy" id="210143"/>
    <lineage>
        <taxon>Eukaryota</taxon>
        <taxon>Viridiplantae</taxon>
        <taxon>Streptophyta</taxon>
        <taxon>Embryophyta</taxon>
        <taxon>Tracheophyta</taxon>
        <taxon>Spermatophyta</taxon>
        <taxon>Magnoliopsida</taxon>
        <taxon>eudicotyledons</taxon>
        <taxon>Gunneridae</taxon>
        <taxon>Pentapetalae</taxon>
        <taxon>rosids</taxon>
        <taxon>malvids</taxon>
        <taxon>Malvales</taxon>
        <taxon>Malvaceae</taxon>
        <taxon>Grewioideae</taxon>
        <taxon>Apeibeae</taxon>
        <taxon>Corchorus</taxon>
    </lineage>
</organism>
<feature type="region of interest" description="Disordered" evidence="1">
    <location>
        <begin position="1"/>
        <end position="44"/>
    </location>
</feature>
<feature type="compositionally biased region" description="Basic and acidic residues" evidence="1">
    <location>
        <begin position="1"/>
        <end position="12"/>
    </location>
</feature>
<sequence>PCRKGSKGETQKRKSQRRKKESQRTLPDEEEEAPVHDGVARYGL</sequence>
<keyword evidence="3" id="KW-1185">Reference proteome</keyword>
<protein>
    <submittedName>
        <fullName evidence="2">Uncharacterized protein</fullName>
    </submittedName>
</protein>
<dbReference type="Proteomes" id="UP000188268">
    <property type="component" value="Unassembled WGS sequence"/>
</dbReference>
<evidence type="ECO:0000313" key="2">
    <source>
        <dbReference type="EMBL" id="OMO92628.1"/>
    </source>
</evidence>
<dbReference type="EMBL" id="AWWV01008170">
    <property type="protein sequence ID" value="OMO92628.1"/>
    <property type="molecule type" value="Genomic_DNA"/>
</dbReference>
<reference evidence="2 3" key="1">
    <citation type="submission" date="2013-09" db="EMBL/GenBank/DDBJ databases">
        <title>Corchorus capsularis genome sequencing.</title>
        <authorList>
            <person name="Alam M."/>
            <person name="Haque M.S."/>
            <person name="Islam M.S."/>
            <person name="Emdad E.M."/>
            <person name="Islam M.M."/>
            <person name="Ahmed B."/>
            <person name="Halim A."/>
            <person name="Hossen Q.M.M."/>
            <person name="Hossain M.Z."/>
            <person name="Ahmed R."/>
            <person name="Khan M.M."/>
            <person name="Islam R."/>
            <person name="Rashid M.M."/>
            <person name="Khan S.A."/>
            <person name="Rahman M.S."/>
            <person name="Alam M."/>
        </authorList>
    </citation>
    <scope>NUCLEOTIDE SEQUENCE [LARGE SCALE GENOMIC DNA]</scope>
    <source>
        <strain evidence="3">cv. CVL-1</strain>
        <tissue evidence="2">Whole seedling</tissue>
    </source>
</reference>
<dbReference type="AlphaFoldDB" id="A0A1R3JCR3"/>
<comment type="caution">
    <text evidence="2">The sequence shown here is derived from an EMBL/GenBank/DDBJ whole genome shotgun (WGS) entry which is preliminary data.</text>
</comment>
<accession>A0A1R3JCR3</accession>
<evidence type="ECO:0000313" key="3">
    <source>
        <dbReference type="Proteomes" id="UP000188268"/>
    </source>
</evidence>
<name>A0A1R3JCR3_COCAP</name>